<dbReference type="InterPro" id="IPR051060">
    <property type="entry name" value="Carbamoyltrans_HypF-like"/>
</dbReference>
<dbReference type="InterPro" id="IPR011125">
    <property type="entry name" value="Znf_HypF"/>
</dbReference>
<dbReference type="AlphaFoldDB" id="U5N650"/>
<dbReference type="Pfam" id="PF01300">
    <property type="entry name" value="Sua5_yciO_yrdC"/>
    <property type="match status" value="1"/>
</dbReference>
<dbReference type="eggNOG" id="COG0068">
    <property type="taxonomic scope" value="Bacteria"/>
</dbReference>
<comment type="function">
    <text evidence="8">Involved in the maturation of [NiFe] hydrogenases. Along with HypE, it catalyzes the synthesis of the CN ligands of the active site iron of [NiFe]-hydrogenases. HypF functions as a carbamoyl transferase using carbamoylphosphate as a substrate and transferring the carboxamido moiety in an ATP-dependent reaction to the thiolate of the C-terminal cysteine of HypE yielding a protein-S-carboxamide.</text>
</comment>
<reference evidence="12 13" key="1">
    <citation type="journal article" date="2013" name="Genome Biol.">
        <title>Genomic analysis reveals key aspects of prokaryotic symbiosis in the phototrophic consortium "Chlorochromatium aggregatum".</title>
        <authorList>
            <person name="Liu Z."/>
            <person name="Muller J."/>
            <person name="Li T."/>
            <person name="Alvey R.M."/>
            <person name="Vogl K."/>
            <person name="Frigaard N.U."/>
            <person name="Rockwell N.C."/>
            <person name="Boyd E.S."/>
            <person name="Tomsho L.P."/>
            <person name="Schuster S.C."/>
            <person name="Henke P."/>
            <person name="Rohde M."/>
            <person name="Overmann J."/>
            <person name="Bryant D.A."/>
        </authorList>
    </citation>
    <scope>NUCLEOTIDE SEQUENCE [LARGE SCALE GENOMIC DNA]</scope>
    <source>
        <strain evidence="12">CR</strain>
    </source>
</reference>
<keyword evidence="4" id="KW-0479">Metal-binding</keyword>
<feature type="active site" evidence="9">
    <location>
        <position position="36"/>
    </location>
</feature>
<keyword evidence="5" id="KW-0863">Zinc-finger</keyword>
<keyword evidence="13" id="KW-1185">Reference proteome</keyword>
<dbReference type="GO" id="GO:0003725">
    <property type="term" value="F:double-stranded RNA binding"/>
    <property type="evidence" value="ECO:0007669"/>
    <property type="project" value="InterPro"/>
</dbReference>
<dbReference type="InterPro" id="IPR017945">
    <property type="entry name" value="DHBP_synth_RibB-like_a/b_dom"/>
</dbReference>
<evidence type="ECO:0000313" key="12">
    <source>
        <dbReference type="EMBL" id="AGX86765.1"/>
    </source>
</evidence>
<evidence type="ECO:0000259" key="10">
    <source>
        <dbReference type="PROSITE" id="PS51160"/>
    </source>
</evidence>
<dbReference type="SUPFAM" id="SSF54975">
    <property type="entry name" value="Acylphosphatase/BLUF domain-like"/>
    <property type="match status" value="1"/>
</dbReference>
<feature type="active site" evidence="9">
    <location>
        <position position="54"/>
    </location>
</feature>
<evidence type="ECO:0000256" key="3">
    <source>
        <dbReference type="ARBA" id="ARBA00022598"/>
    </source>
</evidence>
<dbReference type="Gene3D" id="3.90.870.50">
    <property type="match status" value="1"/>
</dbReference>
<evidence type="ECO:0000256" key="2">
    <source>
        <dbReference type="ARBA" id="ARBA00008097"/>
    </source>
</evidence>
<dbReference type="Gene3D" id="3.30.420.360">
    <property type="match status" value="1"/>
</dbReference>
<dbReference type="Pfam" id="PF17788">
    <property type="entry name" value="HypF_C"/>
    <property type="match status" value="1"/>
</dbReference>
<evidence type="ECO:0000256" key="1">
    <source>
        <dbReference type="ARBA" id="ARBA00004711"/>
    </source>
</evidence>
<dbReference type="PROSITE" id="PS00150">
    <property type="entry name" value="ACYLPHOSPHATASE_1"/>
    <property type="match status" value="1"/>
</dbReference>
<dbReference type="InterPro" id="IPR006070">
    <property type="entry name" value="Sua5-like_dom"/>
</dbReference>
<dbReference type="PROSITE" id="PS51160">
    <property type="entry name" value="ACYLPHOSPHATASE_3"/>
    <property type="match status" value="1"/>
</dbReference>
<dbReference type="Gene3D" id="3.30.420.40">
    <property type="match status" value="1"/>
</dbReference>
<proteinExistence type="inferred from homology"/>
<dbReference type="PATRIC" id="fig|946483.4.peg.657"/>
<evidence type="ECO:0000256" key="5">
    <source>
        <dbReference type="ARBA" id="ARBA00022771"/>
    </source>
</evidence>
<dbReference type="PANTHER" id="PTHR42959">
    <property type="entry name" value="CARBAMOYLTRANSFERASE"/>
    <property type="match status" value="1"/>
</dbReference>
<comment type="similarity">
    <text evidence="2 8">Belongs to the carbamoyltransferase HypF family.</text>
</comment>
<dbReference type="OrthoDB" id="9808093at2"/>
<keyword evidence="9" id="KW-0378">Hydrolase</keyword>
<dbReference type="Pfam" id="PF07503">
    <property type="entry name" value="zf-HYPF"/>
    <property type="match status" value="2"/>
</dbReference>
<organism evidence="12 13">
    <name type="scientific">Candidatus Symbiobacter mobilis CR</name>
    <dbReference type="NCBI Taxonomy" id="946483"/>
    <lineage>
        <taxon>Bacteria</taxon>
        <taxon>Pseudomonadati</taxon>
        <taxon>Pseudomonadota</taxon>
        <taxon>Betaproteobacteria</taxon>
        <taxon>Burkholderiales</taxon>
        <taxon>Comamonadaceae</taxon>
    </lineage>
</organism>
<dbReference type="RefSeq" id="WP_022771586.1">
    <property type="nucleotide sequence ID" value="NC_022576.1"/>
</dbReference>
<sequence length="817" mass="87394">MTAPDAVAACSSTTTDAPVACLRIGVRGLVQGVGFRPFVVRLARQCGVQGWVRNGPGGVDILACARQTALDALIEGVRAQAPPLARVEAVTIENAPLWHGQGFAVLESANAQRTNDSLATAPGPDVATCPQCMAELFDPLNRRWRHPFIACTHCGPRYTVTRALPYDRIRTSLAPFALCADCEREYRDATDRRFHAETQCCPHCGPRLTLLDAQGHAQPGDPITMTWDWLRNGAVVAIKGLGGFHLACDARNAQAVQRLRSAKQRDAKPFAVMAANAPSLRAIATVDAAQQEWLESRQRPIVLLRACAVPLEGVSPGLDSVGAMLPATPVQYLLFHEAAGRPEGCQWLQVAWPTILVMTSANLGSEPILRTAKEVLQGLAGRIDGILDADRDIVARCDDSVLRVIDGSARFVRSSRGLAPVPVRLPGDRPSTLPSVVAWGAYLKNTVCVTRRDEAFVSPHIGDLDSAATRLFQRDTVDHLVELLGARPTIVAMDLHPDDPAALAAQDYAQHHALRTVRVQHHHAHIAAVCAEHAWTRPILGLALDGMGWGSDGMAWGGELLHLGSTKEGVPCTRLGHLRPLPLPGGDRAAREPWRMACAVSHLLGRPFPSQWVSAPATPAVPTAPAAHPVVTAHAAQVVADMLRRGVHCPPSTGMGRYVDAAAALLGLCTHQRYEAHAAVLLEDAAARHIDAHGWPAAASGGWTIDERLCLDFLPLLGQLDCNGDVAWQAAVFHATIAEGLAEWLRRARDKTGIDTVALAGGVFLNALLSSQIPRLAQGYTLLFPRQGCVGDAGIALGQAWVAVHAVNAVDSMDSVR</sequence>
<dbReference type="PROSITE" id="PS51163">
    <property type="entry name" value="YRDC"/>
    <property type="match status" value="1"/>
</dbReference>
<dbReference type="GO" id="GO:0016743">
    <property type="term" value="F:carboxyl- or carbamoyltransferase activity"/>
    <property type="evidence" value="ECO:0007669"/>
    <property type="project" value="UniProtKB-UniRule"/>
</dbReference>
<dbReference type="GO" id="GO:0051604">
    <property type="term" value="P:protein maturation"/>
    <property type="evidence" value="ECO:0007669"/>
    <property type="project" value="TreeGrafter"/>
</dbReference>
<dbReference type="Proteomes" id="UP000017184">
    <property type="component" value="Chromosome"/>
</dbReference>
<dbReference type="GO" id="GO:0003998">
    <property type="term" value="F:acylphosphatase activity"/>
    <property type="evidence" value="ECO:0007669"/>
    <property type="project" value="UniProtKB-EC"/>
</dbReference>
<accession>U5N650</accession>
<dbReference type="GO" id="GO:0016874">
    <property type="term" value="F:ligase activity"/>
    <property type="evidence" value="ECO:0007669"/>
    <property type="project" value="UniProtKB-UniRule"/>
</dbReference>
<comment type="pathway">
    <text evidence="1 8">Protein modification; [NiFe] hydrogenase maturation.</text>
</comment>
<evidence type="ECO:0000256" key="4">
    <source>
        <dbReference type="ARBA" id="ARBA00022723"/>
    </source>
</evidence>
<dbReference type="InterPro" id="IPR004421">
    <property type="entry name" value="Carbamoyltransferase_HypF"/>
</dbReference>
<gene>
    <name evidence="12" type="primary">hypF</name>
    <name evidence="12" type="ORF">Cenrod_0658</name>
</gene>
<keyword evidence="3" id="KW-0436">Ligase</keyword>
<dbReference type="KEGG" id="cbx:Cenrod_0658"/>
<dbReference type="EC" id="6.2.-.-" evidence="8"/>
<dbReference type="Pfam" id="PF00708">
    <property type="entry name" value="Acylphosphatase"/>
    <property type="match status" value="1"/>
</dbReference>
<feature type="domain" description="Acylphosphatase-like" evidence="10">
    <location>
        <begin position="21"/>
        <end position="107"/>
    </location>
</feature>
<evidence type="ECO:0000256" key="8">
    <source>
        <dbReference type="PIRNR" id="PIRNR006256"/>
    </source>
</evidence>
<dbReference type="GO" id="GO:0008270">
    <property type="term" value="F:zinc ion binding"/>
    <property type="evidence" value="ECO:0007669"/>
    <property type="project" value="UniProtKB-KW"/>
</dbReference>
<evidence type="ECO:0000256" key="6">
    <source>
        <dbReference type="ARBA" id="ARBA00022833"/>
    </source>
</evidence>
<keyword evidence="6" id="KW-0862">Zinc</keyword>
<dbReference type="InterPro" id="IPR036046">
    <property type="entry name" value="Acylphosphatase-like_dom_sf"/>
</dbReference>
<dbReference type="InterPro" id="IPR017968">
    <property type="entry name" value="Acylphosphatase_CS"/>
</dbReference>
<dbReference type="Pfam" id="PF22521">
    <property type="entry name" value="HypF_C_2"/>
    <property type="match status" value="1"/>
</dbReference>
<dbReference type="InterPro" id="IPR001792">
    <property type="entry name" value="Acylphosphatase-like_dom"/>
</dbReference>
<dbReference type="UniPathway" id="UPA00335"/>
<feature type="domain" description="YrdC-like" evidence="11">
    <location>
        <begin position="220"/>
        <end position="417"/>
    </location>
</feature>
<dbReference type="NCBIfam" id="TIGR00143">
    <property type="entry name" value="hypF"/>
    <property type="match status" value="1"/>
</dbReference>
<dbReference type="PANTHER" id="PTHR42959:SF1">
    <property type="entry name" value="CARBAMOYLTRANSFERASE HYPF"/>
    <property type="match status" value="1"/>
</dbReference>
<evidence type="ECO:0000313" key="13">
    <source>
        <dbReference type="Proteomes" id="UP000017184"/>
    </source>
</evidence>
<comment type="catalytic activity">
    <reaction evidence="7 8">
        <text>C-terminal L-cysteinyl-[HypE protein] + carbamoyl phosphate + ATP + H2O = C-terminal S-carboxamide-L-cysteinyl-[HypE protein] + AMP + phosphate + diphosphate + H(+)</text>
        <dbReference type="Rhea" id="RHEA:55636"/>
        <dbReference type="Rhea" id="RHEA-COMP:14247"/>
        <dbReference type="Rhea" id="RHEA-COMP:14392"/>
        <dbReference type="ChEBI" id="CHEBI:15377"/>
        <dbReference type="ChEBI" id="CHEBI:15378"/>
        <dbReference type="ChEBI" id="CHEBI:30616"/>
        <dbReference type="ChEBI" id="CHEBI:33019"/>
        <dbReference type="ChEBI" id="CHEBI:43474"/>
        <dbReference type="ChEBI" id="CHEBI:58228"/>
        <dbReference type="ChEBI" id="CHEBI:76913"/>
        <dbReference type="ChEBI" id="CHEBI:139126"/>
        <dbReference type="ChEBI" id="CHEBI:456215"/>
    </reaction>
</comment>
<evidence type="ECO:0000256" key="7">
    <source>
        <dbReference type="ARBA" id="ARBA00048220"/>
    </source>
</evidence>
<dbReference type="STRING" id="946483.Cenrod_0658"/>
<evidence type="ECO:0000259" key="11">
    <source>
        <dbReference type="PROSITE" id="PS51163"/>
    </source>
</evidence>
<name>U5N650_9BURK</name>
<comment type="catalytic activity">
    <reaction evidence="9">
        <text>an acyl phosphate + H2O = a carboxylate + phosphate + H(+)</text>
        <dbReference type="Rhea" id="RHEA:14965"/>
        <dbReference type="ChEBI" id="CHEBI:15377"/>
        <dbReference type="ChEBI" id="CHEBI:15378"/>
        <dbReference type="ChEBI" id="CHEBI:29067"/>
        <dbReference type="ChEBI" id="CHEBI:43474"/>
        <dbReference type="ChEBI" id="CHEBI:59918"/>
        <dbReference type="EC" id="3.6.1.7"/>
    </reaction>
</comment>
<dbReference type="InterPro" id="IPR055128">
    <property type="entry name" value="HypF_C_2"/>
</dbReference>
<dbReference type="Gene3D" id="3.30.110.120">
    <property type="match status" value="1"/>
</dbReference>
<evidence type="ECO:0000256" key="9">
    <source>
        <dbReference type="PROSITE-ProRule" id="PRU00520"/>
    </source>
</evidence>
<dbReference type="EMBL" id="CP004885">
    <property type="protein sequence ID" value="AGX86765.1"/>
    <property type="molecule type" value="Genomic_DNA"/>
</dbReference>
<dbReference type="PIRSF" id="PIRSF006256">
    <property type="entry name" value="CMPcnvr_hdrg_mat"/>
    <property type="match status" value="1"/>
</dbReference>
<dbReference type="SUPFAM" id="SSF55821">
    <property type="entry name" value="YrdC/RibB"/>
    <property type="match status" value="1"/>
</dbReference>
<dbReference type="InterPro" id="IPR041440">
    <property type="entry name" value="HypF_C"/>
</dbReference>
<dbReference type="HOGENOM" id="CLU_009164_0_0_4"/>
<protein>
    <recommendedName>
        <fullName evidence="8">Carbamoyltransferase HypF</fullName>
        <ecNumber evidence="8">6.2.-.-</ecNumber>
    </recommendedName>
</protein>